<protein>
    <submittedName>
        <fullName evidence="1">Uncharacterized protein</fullName>
    </submittedName>
</protein>
<organism evidence="1 2">
    <name type="scientific">Photinus pyralis</name>
    <name type="common">Common eastern firefly</name>
    <name type="synonym">Lampyris pyralis</name>
    <dbReference type="NCBI Taxonomy" id="7054"/>
    <lineage>
        <taxon>Eukaryota</taxon>
        <taxon>Metazoa</taxon>
        <taxon>Ecdysozoa</taxon>
        <taxon>Arthropoda</taxon>
        <taxon>Hexapoda</taxon>
        <taxon>Insecta</taxon>
        <taxon>Pterygota</taxon>
        <taxon>Neoptera</taxon>
        <taxon>Endopterygota</taxon>
        <taxon>Coleoptera</taxon>
        <taxon>Polyphaga</taxon>
        <taxon>Elateriformia</taxon>
        <taxon>Elateroidea</taxon>
        <taxon>Lampyridae</taxon>
        <taxon>Lampyrinae</taxon>
        <taxon>Photinus</taxon>
    </lineage>
</organism>
<dbReference type="AlphaFoldDB" id="A0A5N4ATW0"/>
<reference evidence="1 2" key="1">
    <citation type="journal article" date="2018" name="Elife">
        <title>Firefly genomes illuminate parallel origins of bioluminescence in beetles.</title>
        <authorList>
            <person name="Fallon T.R."/>
            <person name="Lower S.E."/>
            <person name="Chang C.H."/>
            <person name="Bessho-Uehara M."/>
            <person name="Martin G.J."/>
            <person name="Bewick A.J."/>
            <person name="Behringer M."/>
            <person name="Debat H.J."/>
            <person name="Wong I."/>
            <person name="Day J.C."/>
            <person name="Suvorov A."/>
            <person name="Silva C.J."/>
            <person name="Stanger-Hall K.F."/>
            <person name="Hall D.W."/>
            <person name="Schmitz R.J."/>
            <person name="Nelson D.R."/>
            <person name="Lewis S.M."/>
            <person name="Shigenobu S."/>
            <person name="Bybee S.M."/>
            <person name="Larracuente A.M."/>
            <person name="Oba Y."/>
            <person name="Weng J.K."/>
        </authorList>
    </citation>
    <scope>NUCLEOTIDE SEQUENCE [LARGE SCALE GENOMIC DNA]</scope>
    <source>
        <strain evidence="1">1611_PpyrPB1</strain>
        <tissue evidence="1">Whole body</tissue>
    </source>
</reference>
<comment type="caution">
    <text evidence="1">The sequence shown here is derived from an EMBL/GenBank/DDBJ whole genome shotgun (WGS) entry which is preliminary data.</text>
</comment>
<evidence type="ECO:0000313" key="1">
    <source>
        <dbReference type="EMBL" id="KAB0800812.1"/>
    </source>
</evidence>
<accession>A0A5N4ATW0</accession>
<dbReference type="Proteomes" id="UP000327044">
    <property type="component" value="Unassembled WGS sequence"/>
</dbReference>
<sequence length="180" mass="21039">MFGYKHAPNLLSFSDHLAMELKFRERQKFSSPAFLQPTLKTVIYCKHKNQNGSYDLKRLQQQYNTRKYNASPSNLCTNKIPILNQSGKMYTTMAKNTQISDRYIEIVTDDITEKSDIITNNQCQTLQKIIVNGVAISNPIDICREMRSFFKQKYDNNTSLNKAPFFFRGYSDYQTQKMKN</sequence>
<proteinExistence type="predicted"/>
<name>A0A5N4ATW0_PHOPY</name>
<evidence type="ECO:0000313" key="2">
    <source>
        <dbReference type="Proteomes" id="UP000327044"/>
    </source>
</evidence>
<dbReference type="InParanoid" id="A0A5N4ATW0"/>
<gene>
    <name evidence="1" type="ORF">PPYR_06551</name>
</gene>
<keyword evidence="2" id="KW-1185">Reference proteome</keyword>
<dbReference type="EMBL" id="VVIM01000004">
    <property type="protein sequence ID" value="KAB0800812.1"/>
    <property type="molecule type" value="Genomic_DNA"/>
</dbReference>